<dbReference type="EC" id="1.11.1.21" evidence="8 9"/>
<accession>A0ABR5I7E8</accession>
<proteinExistence type="inferred from homology"/>
<feature type="region of interest" description="Disordered" evidence="10">
    <location>
        <begin position="1"/>
        <end position="38"/>
    </location>
</feature>
<sequence length="743" mass="81397">MSEEKSAPEAPPIGEAQTEPAESGCPMHIRPPVEGGGNQQWWPDKLNLRVLAHNPQVIRPREPDFDYDAALADLDVEALVGDLKDVMKDSKSWWPADFGHYGPFFIRMSWHAAGTYRVEDGRGGAGTGMQRFAPLNSWPDNVSLDKARRLLWPVKKKYGKALSWADLLVLAGNVAIEDMGLPTKGFAFGRPDEWEADEVYWGAESVWLGTNLRYQGGKRELEEPLGATTMGLIYVNPEGPEGVPDYLAAAADIRETFGRMAMNDVETAALIVGGHTFGKTHGNGDAELLGPEPEASPIEQMGLGWKNPQGTGVGNDTVTSGLEVTWTHTPTKWDNSFLEILYGNEWELFKSPAGANQWRPKDGGWANSVPVAQGDGKTHPSMLTTDLTMRFDPIYGEITRRWLDHPEELADEFAKAWFKLLHRDMGPAIRYRGPLVPSETYIWQDNVPAAEGPLLSDADADSLKSAILETGLTVPQLVSTAWKAASTFRGSDYRGGANGGRLRLQPQLGWESSEPDELAQVISKLELVAEQFNSEPGTKVSFADLVVLGGAAAIEKAAKDAGVTVTVPFTPGRTDATQEQTDQESFAYLEPRYDGFRNYEGKGNELPAEYNLVDKANLLTLSPPEMTVLVGGLRVLGANHKSSSLGVLTTKPGTLTNDFFVNITDMDVEWSASPADDGTYVAVDRESGEQKWTGSRVDLAFGSNSDLRALAEVYAEDDSKQKFVDDFVAAWAKVMELDRYDLH</sequence>
<feature type="domain" description="Plant heme peroxidase family profile" evidence="11">
    <location>
        <begin position="144"/>
        <end position="420"/>
    </location>
</feature>
<reference evidence="12 13" key="1">
    <citation type="submission" date="2015-05" db="EMBL/GenBank/DDBJ databases">
        <title>Draft genome sequence of the bacterium Gordonia jacobaea a new member of the Gordonia genus.</title>
        <authorList>
            <person name="Jimenez-Galisteo G."/>
            <person name="Dominguez A."/>
            <person name="Munoz E."/>
            <person name="Vinas M."/>
        </authorList>
    </citation>
    <scope>NUCLEOTIDE SEQUENCE [LARGE SCALE GENOMIC DNA]</scope>
    <source>
        <strain evidence="13">mv1</strain>
    </source>
</reference>
<dbReference type="PANTHER" id="PTHR30555:SF0">
    <property type="entry name" value="CATALASE-PEROXIDASE"/>
    <property type="match status" value="1"/>
</dbReference>
<evidence type="ECO:0000256" key="8">
    <source>
        <dbReference type="HAMAP-Rule" id="MF_01961"/>
    </source>
</evidence>
<dbReference type="InterPro" id="IPR002016">
    <property type="entry name" value="Haem_peroxidase"/>
</dbReference>
<dbReference type="PRINTS" id="PR00458">
    <property type="entry name" value="PEROXIDASE"/>
</dbReference>
<dbReference type="Pfam" id="PF00141">
    <property type="entry name" value="peroxidase"/>
    <property type="match status" value="2"/>
</dbReference>
<dbReference type="InterPro" id="IPR019793">
    <property type="entry name" value="Peroxidases_heam-ligand_BS"/>
</dbReference>
<keyword evidence="13" id="KW-1185">Reference proteome</keyword>
<evidence type="ECO:0000256" key="9">
    <source>
        <dbReference type="RuleBase" id="RU003451"/>
    </source>
</evidence>
<comment type="similarity">
    <text evidence="8 9">Belongs to the peroxidase family. Peroxidase/catalase subfamily.</text>
</comment>
<comment type="catalytic activity">
    <reaction evidence="7 8 9">
        <text>2 H2O2 = O2 + 2 H2O</text>
        <dbReference type="Rhea" id="RHEA:20309"/>
        <dbReference type="ChEBI" id="CHEBI:15377"/>
        <dbReference type="ChEBI" id="CHEBI:15379"/>
        <dbReference type="ChEBI" id="CHEBI:16240"/>
        <dbReference type="EC" id="1.11.1.21"/>
    </reaction>
</comment>
<comment type="caution">
    <text evidence="8">Lacks conserved residue(s) required for the propagation of feature annotation.</text>
</comment>
<name>A0ABR5I7E8_9ACTN</name>
<comment type="catalytic activity">
    <reaction evidence="8 9">
        <text>H2O2 + AH2 = A + 2 H2O</text>
        <dbReference type="Rhea" id="RHEA:30275"/>
        <dbReference type="ChEBI" id="CHEBI:13193"/>
        <dbReference type="ChEBI" id="CHEBI:15377"/>
        <dbReference type="ChEBI" id="CHEBI:16240"/>
        <dbReference type="ChEBI" id="CHEBI:17499"/>
        <dbReference type="EC" id="1.11.1.21"/>
    </reaction>
</comment>
<comment type="subunit">
    <text evidence="8">Homodimer or homotetramer.</text>
</comment>
<evidence type="ECO:0000256" key="5">
    <source>
        <dbReference type="ARBA" id="ARBA00023004"/>
    </source>
</evidence>
<organism evidence="12 13">
    <name type="scientific">Gordonia jacobaea</name>
    <dbReference type="NCBI Taxonomy" id="122202"/>
    <lineage>
        <taxon>Bacteria</taxon>
        <taxon>Bacillati</taxon>
        <taxon>Actinomycetota</taxon>
        <taxon>Actinomycetes</taxon>
        <taxon>Mycobacteriales</taxon>
        <taxon>Gordoniaceae</taxon>
        <taxon>Gordonia</taxon>
    </lineage>
</organism>
<comment type="function">
    <text evidence="8">Bifunctional enzyme with both catalase and broad-spectrum peroxidase activity.</text>
</comment>
<comment type="PTM">
    <text evidence="8">Formation of the three residue Trp-Tyr-Met cross-link is important for the catalase, but not the peroxidase activity of the enzyme.</text>
</comment>
<evidence type="ECO:0000256" key="6">
    <source>
        <dbReference type="ARBA" id="ARBA00023324"/>
    </source>
</evidence>
<evidence type="ECO:0000256" key="7">
    <source>
        <dbReference type="ARBA" id="ARBA00049145"/>
    </source>
</evidence>
<dbReference type="NCBIfam" id="TIGR00198">
    <property type="entry name" value="cat_per_HPI"/>
    <property type="match status" value="1"/>
</dbReference>
<evidence type="ECO:0000256" key="2">
    <source>
        <dbReference type="ARBA" id="ARBA00022617"/>
    </source>
</evidence>
<evidence type="ECO:0000256" key="4">
    <source>
        <dbReference type="ARBA" id="ARBA00023002"/>
    </source>
</evidence>
<gene>
    <name evidence="8" type="primary">katG</name>
    <name evidence="12" type="ORF">ABW18_19500</name>
</gene>
<dbReference type="InterPro" id="IPR010255">
    <property type="entry name" value="Haem_peroxidase_sf"/>
</dbReference>
<comment type="caution">
    <text evidence="12">The sequence shown here is derived from an EMBL/GenBank/DDBJ whole genome shotgun (WGS) entry which is preliminary data.</text>
</comment>
<feature type="binding site" description="axial binding residue" evidence="8">
    <location>
        <position position="275"/>
    </location>
    <ligand>
        <name>heme b</name>
        <dbReference type="ChEBI" id="CHEBI:60344"/>
    </ligand>
    <ligandPart>
        <name>Fe</name>
        <dbReference type="ChEBI" id="CHEBI:18248"/>
    </ligandPart>
</feature>
<dbReference type="InterPro" id="IPR000763">
    <property type="entry name" value="Catalase_peroxidase"/>
</dbReference>
<evidence type="ECO:0000256" key="1">
    <source>
        <dbReference type="ARBA" id="ARBA00022559"/>
    </source>
</evidence>
<keyword evidence="5 8" id="KW-0408">Iron</keyword>
<feature type="site" description="Transition state stabilizer" evidence="8">
    <location>
        <position position="107"/>
    </location>
</feature>
<keyword evidence="6 8" id="KW-0376">Hydrogen peroxide</keyword>
<dbReference type="InterPro" id="IPR019794">
    <property type="entry name" value="Peroxidases_AS"/>
</dbReference>
<feature type="active site" description="Proton acceptor" evidence="8">
    <location>
        <position position="111"/>
    </location>
</feature>
<dbReference type="Gene3D" id="1.10.420.10">
    <property type="entry name" value="Peroxidase, domain 2"/>
    <property type="match status" value="2"/>
</dbReference>
<dbReference type="PANTHER" id="PTHR30555">
    <property type="entry name" value="HYDROPEROXIDASE I, BIFUNCTIONAL CATALASE-PEROXIDASE"/>
    <property type="match status" value="1"/>
</dbReference>
<comment type="cofactor">
    <cofactor evidence="8">
        <name>heme b</name>
        <dbReference type="ChEBI" id="CHEBI:60344"/>
    </cofactor>
    <text evidence="8">Binds 1 heme b (iron(II)-protoporphyrin IX) group per dimer.</text>
</comment>
<feature type="cross-link" description="Tryptophyl-tyrosyl-methioninium (Tyr-Met) (with Trp-110)" evidence="8">
    <location>
        <begin position="234"/>
        <end position="260"/>
    </location>
</feature>
<dbReference type="EMBL" id="LDTZ01000023">
    <property type="protein sequence ID" value="KNA89605.1"/>
    <property type="molecule type" value="Genomic_DNA"/>
</dbReference>
<dbReference type="PRINTS" id="PR00460">
    <property type="entry name" value="BPEROXIDASE"/>
</dbReference>
<dbReference type="PROSITE" id="PS50873">
    <property type="entry name" value="PEROXIDASE_4"/>
    <property type="match status" value="1"/>
</dbReference>
<protein>
    <recommendedName>
        <fullName evidence="8 9">Catalase-peroxidase</fullName>
        <shortName evidence="8">CP</shortName>
        <ecNumber evidence="8 9">1.11.1.21</ecNumber>
    </recommendedName>
    <alternativeName>
        <fullName evidence="8">Peroxidase/catalase</fullName>
    </alternativeName>
</protein>
<evidence type="ECO:0000256" key="3">
    <source>
        <dbReference type="ARBA" id="ARBA00022723"/>
    </source>
</evidence>
<dbReference type="PROSITE" id="PS00436">
    <property type="entry name" value="PEROXIDASE_2"/>
    <property type="match status" value="1"/>
</dbReference>
<keyword evidence="2 8" id="KW-0349">Heme</keyword>
<dbReference type="RefSeq" id="WP_049700661.1">
    <property type="nucleotide sequence ID" value="NZ_JAQDQF010000001.1"/>
</dbReference>
<evidence type="ECO:0000313" key="13">
    <source>
        <dbReference type="Proteomes" id="UP000037247"/>
    </source>
</evidence>
<evidence type="ECO:0000259" key="11">
    <source>
        <dbReference type="PROSITE" id="PS50873"/>
    </source>
</evidence>
<dbReference type="Gene3D" id="1.10.520.10">
    <property type="match status" value="2"/>
</dbReference>
<dbReference type="CDD" id="cd08200">
    <property type="entry name" value="catalase_peroxidase_2"/>
    <property type="match status" value="1"/>
</dbReference>
<evidence type="ECO:0000313" key="12">
    <source>
        <dbReference type="EMBL" id="KNA89605.1"/>
    </source>
</evidence>
<evidence type="ECO:0000256" key="10">
    <source>
        <dbReference type="SAM" id="MobiDB-lite"/>
    </source>
</evidence>
<dbReference type="SUPFAM" id="SSF48113">
    <property type="entry name" value="Heme-dependent peroxidases"/>
    <property type="match status" value="2"/>
</dbReference>
<dbReference type="HAMAP" id="MF_01961">
    <property type="entry name" value="Catal_peroxid"/>
    <property type="match status" value="1"/>
</dbReference>
<keyword evidence="3 8" id="KW-0479">Metal-binding</keyword>
<keyword evidence="4 8" id="KW-0560">Oxidoreductase</keyword>
<dbReference type="PROSITE" id="PS00435">
    <property type="entry name" value="PEROXIDASE_1"/>
    <property type="match status" value="1"/>
</dbReference>
<dbReference type="Proteomes" id="UP000037247">
    <property type="component" value="Unassembled WGS sequence"/>
</dbReference>
<keyword evidence="1 8" id="KW-0575">Peroxidase</keyword>
<dbReference type="NCBIfam" id="NF011635">
    <property type="entry name" value="PRK15061.1"/>
    <property type="match status" value="1"/>
</dbReference>